<evidence type="ECO:0000259" key="7">
    <source>
        <dbReference type="PROSITE" id="PS50801"/>
    </source>
</evidence>
<reference evidence="8 9" key="1">
    <citation type="submission" date="2020-12" db="EMBL/GenBank/DDBJ databases">
        <title>WGS of Thermoactinomyces spp.</title>
        <authorList>
            <person name="Cheng K."/>
        </authorList>
    </citation>
    <scope>NUCLEOTIDE SEQUENCE [LARGE SCALE GENOMIC DNA]</scope>
    <source>
        <strain evidence="9">CICC 10671\DSM 43846</strain>
    </source>
</reference>
<dbReference type="PROSITE" id="PS50801">
    <property type="entry name" value="STAS"/>
    <property type="match status" value="1"/>
</dbReference>
<protein>
    <recommendedName>
        <fullName evidence="3 6">Anti-sigma F factor antagonist</fullName>
    </recommendedName>
    <alternativeName>
        <fullName evidence="6">Stage II sporulation protein</fullName>
    </alternativeName>
</protein>
<proteinExistence type="inferred from homology"/>
<dbReference type="InterPro" id="IPR014237">
    <property type="entry name" value="Anti-sigma_F_ant"/>
</dbReference>
<name>A0A8I1AE43_THEIN</name>
<gene>
    <name evidence="8" type="primary">spoIIAA</name>
    <name evidence="8" type="ORF">I8U20_03440</name>
</gene>
<dbReference type="CDD" id="cd07043">
    <property type="entry name" value="STAS_anti-anti-sigma_factors"/>
    <property type="match status" value="1"/>
</dbReference>
<dbReference type="GO" id="GO:0045152">
    <property type="term" value="F:antisigma factor binding"/>
    <property type="evidence" value="ECO:0007669"/>
    <property type="project" value="InterPro"/>
</dbReference>
<keyword evidence="9" id="KW-1185">Reference proteome</keyword>
<evidence type="ECO:0000313" key="8">
    <source>
        <dbReference type="EMBL" id="MBH8594378.1"/>
    </source>
</evidence>
<dbReference type="EMBL" id="JAECVW010000002">
    <property type="protein sequence ID" value="MBH8594378.1"/>
    <property type="molecule type" value="Genomic_DNA"/>
</dbReference>
<feature type="domain" description="STAS" evidence="7">
    <location>
        <begin position="3"/>
        <end position="113"/>
    </location>
</feature>
<evidence type="ECO:0000256" key="6">
    <source>
        <dbReference type="RuleBase" id="RU003749"/>
    </source>
</evidence>
<organism evidence="8 9">
    <name type="scientific">Thermoactinomyces intermedius</name>
    <dbReference type="NCBI Taxonomy" id="2024"/>
    <lineage>
        <taxon>Bacteria</taxon>
        <taxon>Bacillati</taxon>
        <taxon>Bacillota</taxon>
        <taxon>Bacilli</taxon>
        <taxon>Bacillales</taxon>
        <taxon>Thermoactinomycetaceae</taxon>
        <taxon>Thermoactinomyces</taxon>
    </lineage>
</organism>
<comment type="function">
    <text evidence="1">In the phosphorylated form it could act as an anti-anti-sigma factor that counteracts SpoIIAB and thus releases sigma f from inhibition.</text>
</comment>
<dbReference type="GO" id="GO:0043856">
    <property type="term" value="F:anti-sigma factor antagonist activity"/>
    <property type="evidence" value="ECO:0007669"/>
    <property type="project" value="InterPro"/>
</dbReference>
<dbReference type="PANTHER" id="PTHR33495">
    <property type="entry name" value="ANTI-SIGMA FACTOR ANTAGONIST TM_1081-RELATED-RELATED"/>
    <property type="match status" value="1"/>
</dbReference>
<keyword evidence="5" id="KW-0749">Sporulation</keyword>
<accession>A0A8I1AE43</accession>
<dbReference type="NCBIfam" id="TIGR00377">
    <property type="entry name" value="ant_ant_sig"/>
    <property type="match status" value="1"/>
</dbReference>
<comment type="caution">
    <text evidence="8">The sequence shown here is derived from an EMBL/GenBank/DDBJ whole genome shotgun (WGS) entry which is preliminary data.</text>
</comment>
<keyword evidence="4" id="KW-0597">Phosphoprotein</keyword>
<dbReference type="RefSeq" id="WP_037997504.1">
    <property type="nucleotide sequence ID" value="NZ_JACEIR010000003.1"/>
</dbReference>
<evidence type="ECO:0000256" key="3">
    <source>
        <dbReference type="ARBA" id="ARBA00020784"/>
    </source>
</evidence>
<evidence type="ECO:0000256" key="1">
    <source>
        <dbReference type="ARBA" id="ARBA00001976"/>
    </source>
</evidence>
<dbReference type="InterPro" id="IPR003658">
    <property type="entry name" value="Anti-sigma_ant"/>
</dbReference>
<dbReference type="SUPFAM" id="SSF52091">
    <property type="entry name" value="SpoIIaa-like"/>
    <property type="match status" value="1"/>
</dbReference>
<dbReference type="Gene3D" id="3.30.750.24">
    <property type="entry name" value="STAS domain"/>
    <property type="match status" value="1"/>
</dbReference>
<dbReference type="GO" id="GO:0030435">
    <property type="term" value="P:sporulation resulting in formation of a cellular spore"/>
    <property type="evidence" value="ECO:0007669"/>
    <property type="project" value="UniProtKB-KW"/>
</dbReference>
<evidence type="ECO:0000256" key="4">
    <source>
        <dbReference type="ARBA" id="ARBA00022553"/>
    </source>
</evidence>
<evidence type="ECO:0000313" key="9">
    <source>
        <dbReference type="Proteomes" id="UP000633619"/>
    </source>
</evidence>
<evidence type="ECO:0000256" key="2">
    <source>
        <dbReference type="ARBA" id="ARBA00009013"/>
    </source>
</evidence>
<dbReference type="AlphaFoldDB" id="A0A8I1AE43"/>
<sequence length="117" mass="13052">MSLSLQMDSDRQVLIVRLAGELDHHHAEKVRASIEAELEKGEFRHLVLNLARLEFMDSSGLGVILGRYKKVSQLGGKMILCSIQPPVYRLMEMSGLFKILPTYENEKHAISACGVAS</sequence>
<dbReference type="InterPro" id="IPR002645">
    <property type="entry name" value="STAS_dom"/>
</dbReference>
<dbReference type="Pfam" id="PF01740">
    <property type="entry name" value="STAS"/>
    <property type="match status" value="1"/>
</dbReference>
<dbReference type="InterPro" id="IPR036513">
    <property type="entry name" value="STAS_dom_sf"/>
</dbReference>
<dbReference type="NCBIfam" id="TIGR02886">
    <property type="entry name" value="spore_II_AA"/>
    <property type="match status" value="1"/>
</dbReference>
<dbReference type="PANTHER" id="PTHR33495:SF2">
    <property type="entry name" value="ANTI-SIGMA FACTOR ANTAGONIST TM_1081-RELATED"/>
    <property type="match status" value="1"/>
</dbReference>
<comment type="similarity">
    <text evidence="2 6">Belongs to the anti-sigma-factor antagonist family.</text>
</comment>
<dbReference type="Proteomes" id="UP000633619">
    <property type="component" value="Unassembled WGS sequence"/>
</dbReference>
<evidence type="ECO:0000256" key="5">
    <source>
        <dbReference type="ARBA" id="ARBA00022969"/>
    </source>
</evidence>